<dbReference type="GeneID" id="85227178"/>
<reference evidence="2" key="1">
    <citation type="submission" date="2023-03" db="EMBL/GenBank/DDBJ databases">
        <title>Mating type loci evolution in Malassezia.</title>
        <authorList>
            <person name="Coelho M.A."/>
        </authorList>
    </citation>
    <scope>NUCLEOTIDE SEQUENCE</scope>
    <source>
        <strain evidence="2">CBS 9431</strain>
    </source>
</reference>
<evidence type="ECO:0000313" key="3">
    <source>
        <dbReference type="Proteomes" id="UP001217754"/>
    </source>
</evidence>
<evidence type="ECO:0000313" key="2">
    <source>
        <dbReference type="EMBL" id="WFD40541.1"/>
    </source>
</evidence>
<feature type="region of interest" description="Disordered" evidence="1">
    <location>
        <begin position="321"/>
        <end position="382"/>
    </location>
</feature>
<gene>
    <name evidence="2" type="ORF">MJAP1_003527</name>
</gene>
<dbReference type="Proteomes" id="UP001217754">
    <property type="component" value="Chromosome 7"/>
</dbReference>
<feature type="region of interest" description="Disordered" evidence="1">
    <location>
        <begin position="214"/>
        <end position="276"/>
    </location>
</feature>
<feature type="compositionally biased region" description="Polar residues" evidence="1">
    <location>
        <begin position="20"/>
        <end position="34"/>
    </location>
</feature>
<feature type="compositionally biased region" description="Low complexity" evidence="1">
    <location>
        <begin position="242"/>
        <end position="255"/>
    </location>
</feature>
<feature type="region of interest" description="Disordered" evidence="1">
    <location>
        <begin position="1"/>
        <end position="44"/>
    </location>
</feature>
<feature type="compositionally biased region" description="Basic residues" evidence="1">
    <location>
        <begin position="131"/>
        <end position="141"/>
    </location>
</feature>
<proteinExistence type="predicted"/>
<keyword evidence="3" id="KW-1185">Reference proteome</keyword>
<accession>A0AAF0F683</accession>
<sequence length="382" mass="40541">MLQAFGTSPLLSGAGAARTSMDSDQISLESVSEPTSEEDEWFAEVRSAKNPEPYVIQRPFDFAAFHRSLESVKGPYALASTMPPTVHQSQPSLAPVARRKSARKRVPAMPVLSSTDSNPSDKGEPTSLLRRLGRKTRPARQQVKLRHFGSRVFGVWHAVPDPISPIGSPDADFRGQDEKLPEPVQGVSLATEQSAAQGMPLARPDTPLCTKIARSASVRSAPPRRKPVPRVQTHARAKSADDAPAPALPAKSSLRGDAQGSATPPPRPPKSVLRSAMGLPFPRGVEARAAPPLDYLTPCPSAMLHSSAACSAAAPRSVASSEAHDADLPALDSDYSDTESARSEDDLASIGMLVMRPALPPPAPAKPKSLNHALPPRPLVPT</sequence>
<evidence type="ECO:0000256" key="1">
    <source>
        <dbReference type="SAM" id="MobiDB-lite"/>
    </source>
</evidence>
<organism evidence="2 3">
    <name type="scientific">Malassezia japonica</name>
    <dbReference type="NCBI Taxonomy" id="223818"/>
    <lineage>
        <taxon>Eukaryota</taxon>
        <taxon>Fungi</taxon>
        <taxon>Dikarya</taxon>
        <taxon>Basidiomycota</taxon>
        <taxon>Ustilaginomycotina</taxon>
        <taxon>Malasseziomycetes</taxon>
        <taxon>Malasseziales</taxon>
        <taxon>Malasseziaceae</taxon>
        <taxon>Malassezia</taxon>
    </lineage>
</organism>
<dbReference type="RefSeq" id="XP_060123438.1">
    <property type="nucleotide sequence ID" value="XM_060267455.1"/>
</dbReference>
<feature type="region of interest" description="Disordered" evidence="1">
    <location>
        <begin position="82"/>
        <end position="141"/>
    </location>
</feature>
<dbReference type="EMBL" id="CP119964">
    <property type="protein sequence ID" value="WFD40541.1"/>
    <property type="molecule type" value="Genomic_DNA"/>
</dbReference>
<feature type="compositionally biased region" description="Polar residues" evidence="1">
    <location>
        <begin position="82"/>
        <end position="92"/>
    </location>
</feature>
<feature type="compositionally biased region" description="Polar residues" evidence="1">
    <location>
        <begin position="1"/>
        <end position="10"/>
    </location>
</feature>
<feature type="compositionally biased region" description="Basic residues" evidence="1">
    <location>
        <begin position="97"/>
        <end position="106"/>
    </location>
</feature>
<dbReference type="AlphaFoldDB" id="A0AAF0F683"/>
<name>A0AAF0F683_9BASI</name>
<feature type="compositionally biased region" description="Basic residues" evidence="1">
    <location>
        <begin position="222"/>
        <end position="237"/>
    </location>
</feature>
<protein>
    <submittedName>
        <fullName evidence="2">Uncharacterized protein</fullName>
    </submittedName>
</protein>